<comment type="caution">
    <text evidence="3">Lacks conserved residue(s) required for the propagation of feature annotation.</text>
</comment>
<feature type="domain" description="GGDEF" evidence="5">
    <location>
        <begin position="405"/>
        <end position="542"/>
    </location>
</feature>
<dbReference type="GO" id="GO:0000160">
    <property type="term" value="P:phosphorelay signal transduction system"/>
    <property type="evidence" value="ECO:0007669"/>
    <property type="project" value="InterPro"/>
</dbReference>
<dbReference type="InterPro" id="IPR001279">
    <property type="entry name" value="Metallo-B-lactamas"/>
</dbReference>
<dbReference type="SUPFAM" id="SSF52172">
    <property type="entry name" value="CheY-like"/>
    <property type="match status" value="1"/>
</dbReference>
<dbReference type="SMART" id="SM00849">
    <property type="entry name" value="Lactamase_B"/>
    <property type="match status" value="1"/>
</dbReference>
<dbReference type="Pfam" id="PF00072">
    <property type="entry name" value="Response_reg"/>
    <property type="match status" value="1"/>
</dbReference>
<evidence type="ECO:0000313" key="7">
    <source>
        <dbReference type="Proteomes" id="UP000184447"/>
    </source>
</evidence>
<dbReference type="InterPro" id="IPR000160">
    <property type="entry name" value="GGDEF_dom"/>
</dbReference>
<protein>
    <recommendedName>
        <fullName evidence="1">Stage 0 sporulation protein A homolog</fullName>
    </recommendedName>
</protein>
<evidence type="ECO:0000313" key="6">
    <source>
        <dbReference type="EMBL" id="SHH14259.1"/>
    </source>
</evidence>
<sequence>MEEKKTYHEISEKVYWIGSSSTVKGLYCNSYLVIDEEEAVLIDPGPAIFFEDMYNNIIELISIDKIKYIVISHESIDVCASIPLLEKKGVNAKIATHWRTATLIDFYGINLKHYIVNENKYELKMKSGRKFKFIHTPYLNSAGSISTYDTKTYTLFSGEMFGGISKKWSLYAPQNYIYNIKTYHEHYTPSNEIIRFSLEKISLLEIYYIAPQHGSIIIDKIGYYIDELKRLQCGIYSSPIKRGLSNYGGYVALLNEIIKRYEGVFGKDEVLKVFNESHMNIDDETMNINEFNVSGEQLWELFFQTVYRKKGIRWITLIDPLIVKLTKEFGVKNPKILVDFYEIEEYKEKIQKDKDKIIMDEKIRICIDSMSEKRIRCPITGFFNENVFYKYLNYDLETMIAKENQNAFLIYLDIDDINKINIKHGSNIGDESIKNLAYLLSEIKSEKHIIFKRKSPGFAYYGTDLEKGEVVELAENIRNKVESSESFIEKITVSIGVATFNEIYVEKKQKLEDLIEIFTSIVEFRMNISKKSGMNKVVSESNIAAIRDSKGKILIADNDAINLSILNKSLINEGFEILNALDGKEALKIIEDNNPDLIICEIMIPKLDGLTLKEQLNKNTKFKSTPFMVMSHNKHNNLVVRAMGLEVDYYFEKPLLLAEIVGMVKKIFKGARSNDR</sequence>
<evidence type="ECO:0000256" key="1">
    <source>
        <dbReference type="ARBA" id="ARBA00018672"/>
    </source>
</evidence>
<dbReference type="OrthoDB" id="9768433at2"/>
<dbReference type="PANTHER" id="PTHR43041:SF1">
    <property type="entry name" value="METALLO-BETA-LACTAMASE DOMAIN-CONTAINING PROTEIN"/>
    <property type="match status" value="1"/>
</dbReference>
<dbReference type="Gene3D" id="3.60.15.10">
    <property type="entry name" value="Ribonuclease Z/Hydroxyacylglutathione hydrolase-like"/>
    <property type="match status" value="1"/>
</dbReference>
<dbReference type="NCBIfam" id="TIGR00254">
    <property type="entry name" value="GGDEF"/>
    <property type="match status" value="1"/>
</dbReference>
<dbReference type="InterPro" id="IPR043128">
    <property type="entry name" value="Rev_trsase/Diguanyl_cyclase"/>
</dbReference>
<name>A0A1M5QKE6_9CLOT</name>
<organism evidence="6 7">
    <name type="scientific">Clostridium grantii DSM 8605</name>
    <dbReference type="NCBI Taxonomy" id="1121316"/>
    <lineage>
        <taxon>Bacteria</taxon>
        <taxon>Bacillati</taxon>
        <taxon>Bacillota</taxon>
        <taxon>Clostridia</taxon>
        <taxon>Eubacteriales</taxon>
        <taxon>Clostridiaceae</taxon>
        <taxon>Clostridium</taxon>
    </lineage>
</organism>
<evidence type="ECO:0000256" key="2">
    <source>
        <dbReference type="ARBA" id="ARBA00024867"/>
    </source>
</evidence>
<keyword evidence="7" id="KW-1185">Reference proteome</keyword>
<feature type="domain" description="Response regulatory" evidence="4">
    <location>
        <begin position="552"/>
        <end position="668"/>
    </location>
</feature>
<comment type="function">
    <text evidence="2">May play the central regulatory role in sporulation. It may be an element of the effector pathway responsible for the activation of sporulation genes in response to nutritional stress. Spo0A may act in concert with spo0H (a sigma factor) to control the expression of some genes that are critical to the sporulation process.</text>
</comment>
<dbReference type="CDD" id="cd00156">
    <property type="entry name" value="REC"/>
    <property type="match status" value="1"/>
</dbReference>
<dbReference type="SUPFAM" id="SSF56281">
    <property type="entry name" value="Metallo-hydrolase/oxidoreductase"/>
    <property type="match status" value="1"/>
</dbReference>
<dbReference type="AlphaFoldDB" id="A0A1M5QKE6"/>
<dbReference type="Pfam" id="PF00990">
    <property type="entry name" value="GGDEF"/>
    <property type="match status" value="1"/>
</dbReference>
<dbReference type="Gene3D" id="3.30.70.270">
    <property type="match status" value="1"/>
</dbReference>
<dbReference type="SMART" id="SM00267">
    <property type="entry name" value="GGDEF"/>
    <property type="match status" value="1"/>
</dbReference>
<dbReference type="Proteomes" id="UP000184447">
    <property type="component" value="Unassembled WGS sequence"/>
</dbReference>
<evidence type="ECO:0000256" key="3">
    <source>
        <dbReference type="PROSITE-ProRule" id="PRU00169"/>
    </source>
</evidence>
<dbReference type="SUPFAM" id="SSF55073">
    <property type="entry name" value="Nucleotide cyclase"/>
    <property type="match status" value="1"/>
</dbReference>
<dbReference type="InterPro" id="IPR036866">
    <property type="entry name" value="RibonucZ/Hydroxyglut_hydro"/>
</dbReference>
<gene>
    <name evidence="6" type="ORF">SAMN02745207_00139</name>
</gene>
<dbReference type="PROSITE" id="PS50110">
    <property type="entry name" value="RESPONSE_REGULATORY"/>
    <property type="match status" value="1"/>
</dbReference>
<reference evidence="6 7" key="1">
    <citation type="submission" date="2016-11" db="EMBL/GenBank/DDBJ databases">
        <authorList>
            <person name="Jaros S."/>
            <person name="Januszkiewicz K."/>
            <person name="Wedrychowicz H."/>
        </authorList>
    </citation>
    <scope>NUCLEOTIDE SEQUENCE [LARGE SCALE GENOMIC DNA]</scope>
    <source>
        <strain evidence="6 7">DSM 8605</strain>
    </source>
</reference>
<dbReference type="STRING" id="1121316.SAMN02745207_00139"/>
<evidence type="ECO:0000259" key="5">
    <source>
        <dbReference type="PROSITE" id="PS50887"/>
    </source>
</evidence>
<dbReference type="PROSITE" id="PS50887">
    <property type="entry name" value="GGDEF"/>
    <property type="match status" value="1"/>
</dbReference>
<dbReference type="EMBL" id="FQXM01000002">
    <property type="protein sequence ID" value="SHH14259.1"/>
    <property type="molecule type" value="Genomic_DNA"/>
</dbReference>
<dbReference type="InterPro" id="IPR045761">
    <property type="entry name" value="ODP_dom"/>
</dbReference>
<dbReference type="Gene3D" id="3.40.50.2300">
    <property type="match status" value="1"/>
</dbReference>
<evidence type="ECO:0000259" key="4">
    <source>
        <dbReference type="PROSITE" id="PS50110"/>
    </source>
</evidence>
<dbReference type="InterPro" id="IPR011006">
    <property type="entry name" value="CheY-like_superfamily"/>
</dbReference>
<dbReference type="Pfam" id="PF19583">
    <property type="entry name" value="ODP"/>
    <property type="match status" value="1"/>
</dbReference>
<accession>A0A1M5QKE6</accession>
<dbReference type="SMART" id="SM00448">
    <property type="entry name" value="REC"/>
    <property type="match status" value="1"/>
</dbReference>
<proteinExistence type="predicted"/>
<dbReference type="RefSeq" id="WP_073335951.1">
    <property type="nucleotide sequence ID" value="NZ_FQXM01000002.1"/>
</dbReference>
<dbReference type="PANTHER" id="PTHR43041">
    <property type="entry name" value="HYDROLASE, METALLO-BETA-LACTAMASE SUPERFAMILY"/>
    <property type="match status" value="1"/>
</dbReference>
<dbReference type="InterPro" id="IPR029787">
    <property type="entry name" value="Nucleotide_cyclase"/>
</dbReference>
<dbReference type="InterPro" id="IPR001789">
    <property type="entry name" value="Sig_transdc_resp-reg_receiver"/>
</dbReference>